<dbReference type="EMBL" id="JPVO01000039">
    <property type="protein sequence ID" value="KGR77296.1"/>
    <property type="molecule type" value="Genomic_DNA"/>
</dbReference>
<dbReference type="AlphaFoldDB" id="A0A0A3HXI7"/>
<dbReference type="Proteomes" id="UP000030408">
    <property type="component" value="Unassembled WGS sequence"/>
</dbReference>
<dbReference type="RefSeq" id="WP_036198031.1">
    <property type="nucleotide sequence ID" value="NZ_AVCY01000017.1"/>
</dbReference>
<proteinExistence type="predicted"/>
<name>A0A0A3HXI7_9BACL</name>
<sequence>MKFFRFLLVSIIIFLVGCEESVEENPVVMVYAKPVIETSPTIEVSEQELKLETSSEEIELVNACYENEVFIEDEKTCSLNIECNDADSCAKWGNTIVANLEADYGSLVYEESVATGQEGITLLASYNVDHDGEMIFAEEQKLSKELTDYHSHLWNSFSWLIPEKYRKEINRFEVFESGDTLAYISLRDKYGRFWTLGMNNEDIELASETLVTYLHEYAHFLSLNESQIDYWTEIDGCTSLVLKDSGCFYEDAYLNAFYKRFWEPGGHGKIEDFYVSRYAMSSPEEDFSESFAHFVLTETPSGKNVMEEKLLFFYEYEELVQLRTEILARTATWLVRSSLNPS</sequence>
<protein>
    <submittedName>
        <fullName evidence="1">Uncharacterized protein</fullName>
    </submittedName>
</protein>
<gene>
    <name evidence="1" type="ORF">CD33_03065</name>
</gene>
<dbReference type="OrthoDB" id="1114958at2"/>
<keyword evidence="2" id="KW-1185">Reference proteome</keyword>
<reference evidence="1 2" key="1">
    <citation type="submission" date="2014-02" db="EMBL/GenBank/DDBJ databases">
        <title>Draft genome sequence of Lysinibacillus sinduriensis JCM 15800.</title>
        <authorList>
            <person name="Zhang F."/>
            <person name="Wang G."/>
            <person name="Zhang L."/>
        </authorList>
    </citation>
    <scope>NUCLEOTIDE SEQUENCE [LARGE SCALE GENOMIC DNA]</scope>
    <source>
        <strain evidence="1 2">JCM 15800</strain>
    </source>
</reference>
<dbReference type="STRING" id="1384057.CD33_03065"/>
<dbReference type="eggNOG" id="ENOG5032S5K">
    <property type="taxonomic scope" value="Bacteria"/>
</dbReference>
<evidence type="ECO:0000313" key="2">
    <source>
        <dbReference type="Proteomes" id="UP000030408"/>
    </source>
</evidence>
<accession>A0A0A3HXI7</accession>
<comment type="caution">
    <text evidence="1">The sequence shown here is derived from an EMBL/GenBank/DDBJ whole genome shotgun (WGS) entry which is preliminary data.</text>
</comment>
<evidence type="ECO:0000313" key="1">
    <source>
        <dbReference type="EMBL" id="KGR77296.1"/>
    </source>
</evidence>
<dbReference type="PROSITE" id="PS51257">
    <property type="entry name" value="PROKAR_LIPOPROTEIN"/>
    <property type="match status" value="1"/>
</dbReference>
<organism evidence="1 2">
    <name type="scientific">Ureibacillus sinduriensis BLB-1 = JCM 15800</name>
    <dbReference type="NCBI Taxonomy" id="1384057"/>
    <lineage>
        <taxon>Bacteria</taxon>
        <taxon>Bacillati</taxon>
        <taxon>Bacillota</taxon>
        <taxon>Bacilli</taxon>
        <taxon>Bacillales</taxon>
        <taxon>Caryophanaceae</taxon>
        <taxon>Ureibacillus</taxon>
    </lineage>
</organism>